<protein>
    <submittedName>
        <fullName evidence="4">Alpha/beta-hydrolase</fullName>
    </submittedName>
</protein>
<dbReference type="InterPro" id="IPR000073">
    <property type="entry name" value="AB_hydrolase_1"/>
</dbReference>
<gene>
    <name evidence="4" type="ORF">L207DRAFT_503852</name>
</gene>
<evidence type="ECO:0000256" key="2">
    <source>
        <dbReference type="ARBA" id="ARBA00038334"/>
    </source>
</evidence>
<feature type="domain" description="AB hydrolase-1" evidence="3">
    <location>
        <begin position="34"/>
        <end position="338"/>
    </location>
</feature>
<keyword evidence="5" id="KW-1185">Reference proteome</keyword>
<dbReference type="InterPro" id="IPR029058">
    <property type="entry name" value="AB_hydrolase_fold"/>
</dbReference>
<dbReference type="PANTHER" id="PTHR43329">
    <property type="entry name" value="EPOXIDE HYDROLASE"/>
    <property type="match status" value="1"/>
</dbReference>
<dbReference type="Pfam" id="PF12697">
    <property type="entry name" value="Abhydrolase_6"/>
    <property type="match status" value="1"/>
</dbReference>
<name>A0A2J6QTZ4_HYAVF</name>
<dbReference type="Gene3D" id="3.40.50.1820">
    <property type="entry name" value="alpha/beta hydrolase"/>
    <property type="match status" value="1"/>
</dbReference>
<evidence type="ECO:0000256" key="1">
    <source>
        <dbReference type="ARBA" id="ARBA00022801"/>
    </source>
</evidence>
<dbReference type="Proteomes" id="UP000235786">
    <property type="component" value="Unassembled WGS sequence"/>
</dbReference>
<keyword evidence="1 4" id="KW-0378">Hydrolase</keyword>
<proteinExistence type="inferred from homology"/>
<dbReference type="AlphaFoldDB" id="A0A2J6QTZ4"/>
<dbReference type="SUPFAM" id="SSF53474">
    <property type="entry name" value="alpha/beta-Hydrolases"/>
    <property type="match status" value="1"/>
</dbReference>
<dbReference type="GO" id="GO:0016787">
    <property type="term" value="F:hydrolase activity"/>
    <property type="evidence" value="ECO:0007669"/>
    <property type="project" value="UniProtKB-KW"/>
</dbReference>
<dbReference type="InterPro" id="IPR000639">
    <property type="entry name" value="Epox_hydrolase-like"/>
</dbReference>
<evidence type="ECO:0000313" key="5">
    <source>
        <dbReference type="Proteomes" id="UP000235786"/>
    </source>
</evidence>
<dbReference type="EMBL" id="KZ613972">
    <property type="protein sequence ID" value="PMD29723.1"/>
    <property type="molecule type" value="Genomic_DNA"/>
</dbReference>
<evidence type="ECO:0000313" key="4">
    <source>
        <dbReference type="EMBL" id="PMD29723.1"/>
    </source>
</evidence>
<accession>A0A2J6QTZ4</accession>
<dbReference type="STRING" id="1149755.A0A2J6QTZ4"/>
<reference evidence="4 5" key="1">
    <citation type="submission" date="2016-04" db="EMBL/GenBank/DDBJ databases">
        <title>A degradative enzymes factory behind the ericoid mycorrhizal symbiosis.</title>
        <authorList>
            <consortium name="DOE Joint Genome Institute"/>
            <person name="Martino E."/>
            <person name="Morin E."/>
            <person name="Grelet G."/>
            <person name="Kuo A."/>
            <person name="Kohler A."/>
            <person name="Daghino S."/>
            <person name="Barry K."/>
            <person name="Choi C."/>
            <person name="Cichocki N."/>
            <person name="Clum A."/>
            <person name="Copeland A."/>
            <person name="Hainaut M."/>
            <person name="Haridas S."/>
            <person name="Labutti K."/>
            <person name="Lindquist E."/>
            <person name="Lipzen A."/>
            <person name="Khouja H.-R."/>
            <person name="Murat C."/>
            <person name="Ohm R."/>
            <person name="Olson A."/>
            <person name="Spatafora J."/>
            <person name="Veneault-Fourrey C."/>
            <person name="Henrissat B."/>
            <person name="Grigoriev I."/>
            <person name="Martin F."/>
            <person name="Perotto S."/>
        </authorList>
    </citation>
    <scope>NUCLEOTIDE SEQUENCE [LARGE SCALE GENOMIC DNA]</scope>
    <source>
        <strain evidence="4 5">F</strain>
    </source>
</reference>
<dbReference type="PRINTS" id="PR00412">
    <property type="entry name" value="EPOXHYDRLASE"/>
</dbReference>
<evidence type="ECO:0000259" key="3">
    <source>
        <dbReference type="Pfam" id="PF12697"/>
    </source>
</evidence>
<comment type="similarity">
    <text evidence="2">Belongs to the AB hydrolase superfamily. Epoxide hydrolase family.</text>
</comment>
<organism evidence="4 5">
    <name type="scientific">Hyaloscypha variabilis (strain UAMH 11265 / GT02V1 / F)</name>
    <name type="common">Meliniomyces variabilis</name>
    <dbReference type="NCBI Taxonomy" id="1149755"/>
    <lineage>
        <taxon>Eukaryota</taxon>
        <taxon>Fungi</taxon>
        <taxon>Dikarya</taxon>
        <taxon>Ascomycota</taxon>
        <taxon>Pezizomycotina</taxon>
        <taxon>Leotiomycetes</taxon>
        <taxon>Helotiales</taxon>
        <taxon>Hyaloscyphaceae</taxon>
        <taxon>Hyaloscypha</taxon>
        <taxon>Hyaloscypha variabilis</taxon>
    </lineage>
</organism>
<sequence>MAPLLPNKTYNIPTTGHKYAYISYPPSNPSKPTLLFLHGFPSTSHDWRFQIPHFRSLGYGILAPDLLGYGGTDKPTDVNCYVGSEMSKEIIAILDHEGLGPKGQGGSNGVIAIAHDWGTYLLSQLASRYQYRFEKFVFMSVPYTIPGRQTDVDLVNRKTKERLGYEIMGYFLFLASARAGKVLGENWESFFNLTYPADPWIWKTSFAPIDAMESFVTSTSPYASSPLLAPYITEEDKAHHHSVFSSDYSAPCAWYVRGINSLGVVEEQASLKKGMIQEKIEKEALMIVTLKDAVCSPERARAGMKAGVEGGLASGKLAIVEVDSGHWVMLECPEETNRILERFLETGAKGFSNGGSRASL</sequence>
<dbReference type="OrthoDB" id="284184at2759"/>